<reference evidence="2" key="2">
    <citation type="journal article" date="2009" name="Genome Res.">
        <title>Comparative genomic analyses of the human fungal pathogens Coccidioides and their relatives.</title>
        <authorList>
            <person name="Sharpton T.J."/>
            <person name="Stajich J.E."/>
            <person name="Rounsley S.D."/>
            <person name="Gardner M.J."/>
            <person name="Wortman J.R."/>
            <person name="Jordar V.S."/>
            <person name="Maiti R."/>
            <person name="Kodira C.D."/>
            <person name="Neafsey D.E."/>
            <person name="Zeng Q."/>
            <person name="Hung C.-Y."/>
            <person name="McMahan C."/>
            <person name="Muszewska A."/>
            <person name="Grynberg M."/>
            <person name="Mandel M.A."/>
            <person name="Kellner E.M."/>
            <person name="Barker B.M."/>
            <person name="Galgiani J.N."/>
            <person name="Orbach M.J."/>
            <person name="Kirkland T.N."/>
            <person name="Cole G.T."/>
            <person name="Henn M.R."/>
            <person name="Birren B.W."/>
            <person name="Taylor J.W."/>
        </authorList>
    </citation>
    <scope>NUCLEOTIDE SEQUENCE [LARGE SCALE GENOMIC DNA]</scope>
    <source>
        <strain evidence="2">RMSCC 3488</strain>
    </source>
</reference>
<dbReference type="Proteomes" id="UP000054567">
    <property type="component" value="Unassembled WGS sequence"/>
</dbReference>
<organism evidence="1 2">
    <name type="scientific">Coccidioides posadasii RMSCC 3488</name>
    <dbReference type="NCBI Taxonomy" id="454284"/>
    <lineage>
        <taxon>Eukaryota</taxon>
        <taxon>Fungi</taxon>
        <taxon>Dikarya</taxon>
        <taxon>Ascomycota</taxon>
        <taxon>Pezizomycotina</taxon>
        <taxon>Eurotiomycetes</taxon>
        <taxon>Eurotiomycetidae</taxon>
        <taxon>Onygenales</taxon>
        <taxon>Onygenaceae</taxon>
        <taxon>Coccidioides</taxon>
    </lineage>
</organism>
<evidence type="ECO:0000313" key="2">
    <source>
        <dbReference type="Proteomes" id="UP000054567"/>
    </source>
</evidence>
<proteinExistence type="predicted"/>
<dbReference type="OrthoDB" id="294702at2759"/>
<accession>A0A0J6FPM9</accession>
<dbReference type="AlphaFoldDB" id="A0A0J6FPM9"/>
<protein>
    <submittedName>
        <fullName evidence="1">Uncharacterized protein</fullName>
    </submittedName>
</protein>
<sequence>MGIAAFNHPETIDRIIIFHHVSTPDRGVNGRASLASKCGGGGGGGWAGLLTKNLKPVSPGTKPCLRAQTAQYKVINTVAPRPEEPTLIPNCSQPWLQDPRPARSQHICQFHRKFKLPATAEHEELSVTYADVGAATRDGHTLTLVYFWAICGLIKILFFTRRCQSPLTCIDSQFWNGRLDFYHTRTRVSIWIETVRGILKHLSIPHVALASHSAGTIYLLNTVLLKNGVSTNIQIEIEECILRVNFKESVIAANAEALICIKKRPPGAWGKCEDYDEFVSEFAANERQRIAE</sequence>
<reference evidence="2" key="3">
    <citation type="journal article" date="2010" name="Genome Res.">
        <title>Population genomic sequencing of Coccidioides fungi reveals recent hybridization and transposon control.</title>
        <authorList>
            <person name="Neafsey D.E."/>
            <person name="Barker B.M."/>
            <person name="Sharpton T.J."/>
            <person name="Stajich J.E."/>
            <person name="Park D.J."/>
            <person name="Whiston E."/>
            <person name="Hung C.-Y."/>
            <person name="McMahan C."/>
            <person name="White J."/>
            <person name="Sykes S."/>
            <person name="Heiman D."/>
            <person name="Young S."/>
            <person name="Zeng Q."/>
            <person name="Abouelleil A."/>
            <person name="Aftuck L."/>
            <person name="Bessette D."/>
            <person name="Brown A."/>
            <person name="FitzGerald M."/>
            <person name="Lui A."/>
            <person name="Macdonald J.P."/>
            <person name="Priest M."/>
            <person name="Orbach M.J."/>
            <person name="Galgiani J.N."/>
            <person name="Kirkland T.N."/>
            <person name="Cole G.T."/>
            <person name="Birren B.W."/>
            <person name="Henn M.R."/>
            <person name="Taylor J.W."/>
            <person name="Rounsley S.D."/>
        </authorList>
    </citation>
    <scope>NUCLEOTIDE SEQUENCE [LARGE SCALE GENOMIC DNA]</scope>
    <source>
        <strain evidence="2">RMSCC 3488</strain>
    </source>
</reference>
<gene>
    <name evidence="1" type="ORF">CPAG_07238</name>
</gene>
<evidence type="ECO:0000313" key="1">
    <source>
        <dbReference type="EMBL" id="KMM70929.1"/>
    </source>
</evidence>
<dbReference type="VEuPathDB" id="FungiDB:CPAG_07238"/>
<name>A0A0J6FPM9_COCPO</name>
<reference evidence="1 2" key="1">
    <citation type="submission" date="2007-06" db="EMBL/GenBank/DDBJ databases">
        <title>The Genome Sequence of Coccidioides posadasii RMSCC_3488.</title>
        <authorList>
            <consortium name="Coccidioides Genome Resources Consortium"/>
            <consortium name="The Broad Institute Genome Sequencing Platform"/>
            <person name="Henn M.R."/>
            <person name="Sykes S."/>
            <person name="Young S."/>
            <person name="Jaffe D."/>
            <person name="Berlin A."/>
            <person name="Alvarez P."/>
            <person name="Butler J."/>
            <person name="Gnerre S."/>
            <person name="Grabherr M."/>
            <person name="Mauceli E."/>
            <person name="Brockman W."/>
            <person name="Kodira C."/>
            <person name="Alvarado L."/>
            <person name="Zeng Q."/>
            <person name="Crawford M."/>
            <person name="Antoine C."/>
            <person name="Devon K."/>
            <person name="Galgiani J."/>
            <person name="Orsborn K."/>
            <person name="Lewis M.L."/>
            <person name="Nusbaum C."/>
            <person name="Galagan J."/>
            <person name="Birren B."/>
        </authorList>
    </citation>
    <scope>NUCLEOTIDE SEQUENCE [LARGE SCALE GENOMIC DNA]</scope>
    <source>
        <strain evidence="1 2">RMSCC 3488</strain>
    </source>
</reference>
<dbReference type="EMBL" id="DS268112">
    <property type="protein sequence ID" value="KMM70929.1"/>
    <property type="molecule type" value="Genomic_DNA"/>
</dbReference>